<evidence type="ECO:0000313" key="3">
    <source>
        <dbReference type="Proteomes" id="UP000006729"/>
    </source>
</evidence>
<keyword evidence="1" id="KW-0812">Transmembrane</keyword>
<dbReference type="InParanoid" id="A0A2K2AT60"/>
<sequence length="177" mass="20188">MLVGIEDFDFNDEDVDVEVDYDVGGFGVGVGVGVGVSYGDGVGIEVVATVEVPVLVMVFMLKLVLMWEVLLLVMVMVLMLNWLMKRKKIENYIFYDEKGFDFINEVEDDWIDNLFSDSSIGKNVYGCEKSKSDGSDEFVNKDNVNECKKQMKRKIDPITNFKYKKFKVRVDGSIKFK</sequence>
<organism evidence="2 3">
    <name type="scientific">Populus trichocarpa</name>
    <name type="common">Western balsam poplar</name>
    <name type="synonym">Populus balsamifera subsp. trichocarpa</name>
    <dbReference type="NCBI Taxonomy" id="3694"/>
    <lineage>
        <taxon>Eukaryota</taxon>
        <taxon>Viridiplantae</taxon>
        <taxon>Streptophyta</taxon>
        <taxon>Embryophyta</taxon>
        <taxon>Tracheophyta</taxon>
        <taxon>Spermatophyta</taxon>
        <taxon>Magnoliopsida</taxon>
        <taxon>eudicotyledons</taxon>
        <taxon>Gunneridae</taxon>
        <taxon>Pentapetalae</taxon>
        <taxon>rosids</taxon>
        <taxon>fabids</taxon>
        <taxon>Malpighiales</taxon>
        <taxon>Salicaceae</taxon>
        <taxon>Saliceae</taxon>
        <taxon>Populus</taxon>
    </lineage>
</organism>
<feature type="transmembrane region" description="Helical" evidence="1">
    <location>
        <begin position="64"/>
        <end position="84"/>
    </location>
</feature>
<evidence type="ECO:0000256" key="1">
    <source>
        <dbReference type="SAM" id="Phobius"/>
    </source>
</evidence>
<dbReference type="Proteomes" id="UP000006729">
    <property type="component" value="Chromosome 4"/>
</dbReference>
<name>A0A2K2AT60_POPTR</name>
<protein>
    <submittedName>
        <fullName evidence="2">Uncharacterized protein</fullName>
    </submittedName>
</protein>
<gene>
    <name evidence="2" type="ORF">POPTR_004G114500</name>
</gene>
<keyword evidence="1" id="KW-0472">Membrane</keyword>
<accession>A0A2K2AT60</accession>
<reference evidence="2 3" key="1">
    <citation type="journal article" date="2006" name="Science">
        <title>The genome of black cottonwood, Populus trichocarpa (Torr. &amp; Gray).</title>
        <authorList>
            <person name="Tuskan G.A."/>
            <person name="Difazio S."/>
            <person name="Jansson S."/>
            <person name="Bohlmann J."/>
            <person name="Grigoriev I."/>
            <person name="Hellsten U."/>
            <person name="Putnam N."/>
            <person name="Ralph S."/>
            <person name="Rombauts S."/>
            <person name="Salamov A."/>
            <person name="Schein J."/>
            <person name="Sterck L."/>
            <person name="Aerts A."/>
            <person name="Bhalerao R.R."/>
            <person name="Bhalerao R.P."/>
            <person name="Blaudez D."/>
            <person name="Boerjan W."/>
            <person name="Brun A."/>
            <person name="Brunner A."/>
            <person name="Busov V."/>
            <person name="Campbell M."/>
            <person name="Carlson J."/>
            <person name="Chalot M."/>
            <person name="Chapman J."/>
            <person name="Chen G.L."/>
            <person name="Cooper D."/>
            <person name="Coutinho P.M."/>
            <person name="Couturier J."/>
            <person name="Covert S."/>
            <person name="Cronk Q."/>
            <person name="Cunningham R."/>
            <person name="Davis J."/>
            <person name="Degroeve S."/>
            <person name="Dejardin A."/>
            <person name="Depamphilis C."/>
            <person name="Detter J."/>
            <person name="Dirks B."/>
            <person name="Dubchak I."/>
            <person name="Duplessis S."/>
            <person name="Ehlting J."/>
            <person name="Ellis B."/>
            <person name="Gendler K."/>
            <person name="Goodstein D."/>
            <person name="Gribskov M."/>
            <person name="Grimwood J."/>
            <person name="Groover A."/>
            <person name="Gunter L."/>
            <person name="Hamberger B."/>
            <person name="Heinze B."/>
            <person name="Helariutta Y."/>
            <person name="Henrissat B."/>
            <person name="Holligan D."/>
            <person name="Holt R."/>
            <person name="Huang W."/>
            <person name="Islam-Faridi N."/>
            <person name="Jones S."/>
            <person name="Jones-Rhoades M."/>
            <person name="Jorgensen R."/>
            <person name="Joshi C."/>
            <person name="Kangasjarvi J."/>
            <person name="Karlsson J."/>
            <person name="Kelleher C."/>
            <person name="Kirkpatrick R."/>
            <person name="Kirst M."/>
            <person name="Kohler A."/>
            <person name="Kalluri U."/>
            <person name="Larimer F."/>
            <person name="Leebens-Mack J."/>
            <person name="Leple J.C."/>
            <person name="Locascio P."/>
            <person name="Lou Y."/>
            <person name="Lucas S."/>
            <person name="Martin F."/>
            <person name="Montanini B."/>
            <person name="Napoli C."/>
            <person name="Nelson D.R."/>
            <person name="Nelson C."/>
            <person name="Nieminen K."/>
            <person name="Nilsson O."/>
            <person name="Pereda V."/>
            <person name="Peter G."/>
            <person name="Philippe R."/>
            <person name="Pilate G."/>
            <person name="Poliakov A."/>
            <person name="Razumovskaya J."/>
            <person name="Richardson P."/>
            <person name="Rinaldi C."/>
            <person name="Ritland K."/>
            <person name="Rouze P."/>
            <person name="Ryaboy D."/>
            <person name="Schmutz J."/>
            <person name="Schrader J."/>
            <person name="Segerman B."/>
            <person name="Shin H."/>
            <person name="Siddiqui A."/>
            <person name="Sterky F."/>
            <person name="Terry A."/>
            <person name="Tsai C.J."/>
            <person name="Uberbacher E."/>
            <person name="Unneberg P."/>
            <person name="Vahala J."/>
            <person name="Wall K."/>
            <person name="Wessler S."/>
            <person name="Yang G."/>
            <person name="Yin T."/>
            <person name="Douglas C."/>
            <person name="Marra M."/>
            <person name="Sandberg G."/>
            <person name="Van de Peer Y."/>
            <person name="Rokhsar D."/>
        </authorList>
    </citation>
    <scope>NUCLEOTIDE SEQUENCE [LARGE SCALE GENOMIC DNA]</scope>
    <source>
        <strain evidence="3">cv. Nisqually</strain>
    </source>
</reference>
<evidence type="ECO:0000313" key="2">
    <source>
        <dbReference type="EMBL" id="PNT40719.1"/>
    </source>
</evidence>
<keyword evidence="1" id="KW-1133">Transmembrane helix</keyword>
<keyword evidence="3" id="KW-1185">Reference proteome</keyword>
<proteinExistence type="predicted"/>
<dbReference type="EMBL" id="CM009293">
    <property type="protein sequence ID" value="PNT40719.1"/>
    <property type="molecule type" value="Genomic_DNA"/>
</dbReference>
<dbReference type="AlphaFoldDB" id="A0A2K2AT60"/>